<gene>
    <name evidence="1" type="ORF">QWF21_04855</name>
</gene>
<dbReference type="RefSeq" id="WP_330086922.1">
    <property type="nucleotide sequence ID" value="NZ_JAUGZK010000003.1"/>
</dbReference>
<proteinExistence type="predicted"/>
<evidence type="ECO:0000313" key="2">
    <source>
        <dbReference type="Proteomes" id="UP001339167"/>
    </source>
</evidence>
<evidence type="ECO:0000313" key="1">
    <source>
        <dbReference type="EMBL" id="MEE2023567.1"/>
    </source>
</evidence>
<dbReference type="Proteomes" id="UP001339167">
    <property type="component" value="Unassembled WGS sequence"/>
</dbReference>
<organism evidence="1 2">
    <name type="scientific">Alkalimonas mucilaginosa</name>
    <dbReference type="NCBI Taxonomy" id="3057676"/>
    <lineage>
        <taxon>Bacteria</taxon>
        <taxon>Pseudomonadati</taxon>
        <taxon>Pseudomonadota</taxon>
        <taxon>Gammaproteobacteria</taxon>
        <taxon>Alkalimonas</taxon>
    </lineage>
</organism>
<sequence length="88" mass="9741">MSVQEEANAIWVVKPRSKVMHVIPKMEFVPSLCGMVPPGKGRAPGVWSVVEADYVLKVLEGQERVYYTVCPKCLRNLRKIKELAGGAA</sequence>
<name>A0ABU7JCZ9_9GAMM</name>
<dbReference type="EMBL" id="JAUGZK010000003">
    <property type="protein sequence ID" value="MEE2023567.1"/>
    <property type="molecule type" value="Genomic_DNA"/>
</dbReference>
<reference evidence="1 2" key="1">
    <citation type="submission" date="2023-06" db="EMBL/GenBank/DDBJ databases">
        <title>Alkalimonas sp., MEB004 an alkaliphilic bacterium isolated from Lonar Lake, India.</title>
        <authorList>
            <person name="Joshi A."/>
            <person name="Thite S."/>
        </authorList>
    </citation>
    <scope>NUCLEOTIDE SEQUENCE [LARGE SCALE GENOMIC DNA]</scope>
    <source>
        <strain evidence="1 2">MEB004</strain>
    </source>
</reference>
<protein>
    <submittedName>
        <fullName evidence="1">TRASH domain-containing protein</fullName>
    </submittedName>
</protein>
<accession>A0ABU7JCZ9</accession>
<comment type="caution">
    <text evidence="1">The sequence shown here is derived from an EMBL/GenBank/DDBJ whole genome shotgun (WGS) entry which is preliminary data.</text>
</comment>
<keyword evidence="2" id="KW-1185">Reference proteome</keyword>